<dbReference type="Pfam" id="PF13426">
    <property type="entry name" value="PAS_9"/>
    <property type="match status" value="1"/>
</dbReference>
<dbReference type="SMART" id="SM00448">
    <property type="entry name" value="REC"/>
    <property type="match status" value="1"/>
</dbReference>
<dbReference type="InterPro" id="IPR013655">
    <property type="entry name" value="PAS_fold_3"/>
</dbReference>
<dbReference type="InterPro" id="IPR000700">
    <property type="entry name" value="PAS-assoc_C"/>
</dbReference>
<dbReference type="InterPro" id="IPR001610">
    <property type="entry name" value="PAC"/>
</dbReference>
<evidence type="ECO:0000256" key="6">
    <source>
        <dbReference type="ARBA" id="ARBA00023012"/>
    </source>
</evidence>
<feature type="domain" description="PAC" evidence="11">
    <location>
        <begin position="490"/>
        <end position="542"/>
    </location>
</feature>
<dbReference type="Pfam" id="PF00989">
    <property type="entry name" value="PAS"/>
    <property type="match status" value="1"/>
</dbReference>
<protein>
    <recommendedName>
        <fullName evidence="2">histidine kinase</fullName>
        <ecNumber evidence="2">2.7.13.3</ecNumber>
    </recommendedName>
</protein>
<dbReference type="PANTHER" id="PTHR45339">
    <property type="entry name" value="HYBRID SIGNAL TRANSDUCTION HISTIDINE KINASE J"/>
    <property type="match status" value="1"/>
</dbReference>
<dbReference type="SUPFAM" id="SSF52172">
    <property type="entry name" value="CheY-like"/>
    <property type="match status" value="1"/>
</dbReference>
<comment type="caution">
    <text evidence="12">The sequence shown here is derived from an EMBL/GenBank/DDBJ whole genome shotgun (WGS) entry which is preliminary data.</text>
</comment>
<feature type="domain" description="Response regulatory" evidence="9">
    <location>
        <begin position="801"/>
        <end position="917"/>
    </location>
</feature>
<keyword evidence="6" id="KW-0902">Two-component regulatory system</keyword>
<dbReference type="GO" id="GO:0000155">
    <property type="term" value="F:phosphorelay sensor kinase activity"/>
    <property type="evidence" value="ECO:0007669"/>
    <property type="project" value="InterPro"/>
</dbReference>
<feature type="domain" description="PAS" evidence="10">
    <location>
        <begin position="193"/>
        <end position="246"/>
    </location>
</feature>
<dbReference type="SMART" id="SM00387">
    <property type="entry name" value="HATPase_c"/>
    <property type="match status" value="1"/>
</dbReference>
<dbReference type="SUPFAM" id="SSF55781">
    <property type="entry name" value="GAF domain-like"/>
    <property type="match status" value="1"/>
</dbReference>
<dbReference type="RefSeq" id="WP_110834294.1">
    <property type="nucleotide sequence ID" value="NZ_QKLU01000009.1"/>
</dbReference>
<evidence type="ECO:0000313" key="13">
    <source>
        <dbReference type="Proteomes" id="UP000248198"/>
    </source>
</evidence>
<dbReference type="PROSITE" id="PS50110">
    <property type="entry name" value="RESPONSE_REGULATORY"/>
    <property type="match status" value="1"/>
</dbReference>
<dbReference type="InterPro" id="IPR013767">
    <property type="entry name" value="PAS_fold"/>
</dbReference>
<dbReference type="InterPro" id="IPR004358">
    <property type="entry name" value="Sig_transdc_His_kin-like_C"/>
</dbReference>
<dbReference type="InterPro" id="IPR011006">
    <property type="entry name" value="CheY-like_superfamily"/>
</dbReference>
<dbReference type="SMART" id="SM00086">
    <property type="entry name" value="PAC"/>
    <property type="match status" value="2"/>
</dbReference>
<feature type="domain" description="PAS" evidence="10">
    <location>
        <begin position="416"/>
        <end position="488"/>
    </location>
</feature>
<dbReference type="NCBIfam" id="TIGR00229">
    <property type="entry name" value="sensory_box"/>
    <property type="match status" value="3"/>
</dbReference>
<dbReference type="SUPFAM" id="SSF47384">
    <property type="entry name" value="Homodimeric domain of signal transducing histidine kinase"/>
    <property type="match status" value="1"/>
</dbReference>
<evidence type="ECO:0000259" key="10">
    <source>
        <dbReference type="PROSITE" id="PS50112"/>
    </source>
</evidence>
<dbReference type="EC" id="2.7.13.3" evidence="2"/>
<dbReference type="Gene3D" id="1.10.287.130">
    <property type="match status" value="1"/>
</dbReference>
<dbReference type="CDD" id="cd16922">
    <property type="entry name" value="HATPase_EvgS-ArcB-TorS-like"/>
    <property type="match status" value="1"/>
</dbReference>
<dbReference type="CDD" id="cd00082">
    <property type="entry name" value="HisKA"/>
    <property type="match status" value="1"/>
</dbReference>
<evidence type="ECO:0000259" key="9">
    <source>
        <dbReference type="PROSITE" id="PS50110"/>
    </source>
</evidence>
<dbReference type="PRINTS" id="PR00344">
    <property type="entry name" value="BCTRLSENSOR"/>
</dbReference>
<comment type="catalytic activity">
    <reaction evidence="1">
        <text>ATP + protein L-histidine = ADP + protein N-phospho-L-histidine.</text>
        <dbReference type="EC" id="2.7.13.3"/>
    </reaction>
</comment>
<dbReference type="CDD" id="cd17546">
    <property type="entry name" value="REC_hyHK_CKI1_RcsC-like"/>
    <property type="match status" value="1"/>
</dbReference>
<dbReference type="Pfam" id="PF00072">
    <property type="entry name" value="Response_reg"/>
    <property type="match status" value="1"/>
</dbReference>
<dbReference type="OrthoDB" id="9811889at2"/>
<dbReference type="Gene3D" id="3.30.450.20">
    <property type="entry name" value="PAS domain"/>
    <property type="match status" value="3"/>
</dbReference>
<dbReference type="InterPro" id="IPR000014">
    <property type="entry name" value="PAS"/>
</dbReference>
<dbReference type="Gene3D" id="3.30.565.10">
    <property type="entry name" value="Histidine kinase-like ATPase, C-terminal domain"/>
    <property type="match status" value="1"/>
</dbReference>
<feature type="domain" description="Histidine kinase" evidence="8">
    <location>
        <begin position="560"/>
        <end position="781"/>
    </location>
</feature>
<dbReference type="Pfam" id="PF00512">
    <property type="entry name" value="HisKA"/>
    <property type="match status" value="1"/>
</dbReference>
<dbReference type="InterPro" id="IPR036890">
    <property type="entry name" value="HATPase_C_sf"/>
</dbReference>
<gene>
    <name evidence="12" type="ORF">B0O44_109225</name>
</gene>
<reference evidence="12 13" key="1">
    <citation type="submission" date="2018-06" db="EMBL/GenBank/DDBJ databases">
        <title>Genomic Encyclopedia of Archaeal and Bacterial Type Strains, Phase II (KMG-II): from individual species to whole genera.</title>
        <authorList>
            <person name="Goeker M."/>
        </authorList>
    </citation>
    <scope>NUCLEOTIDE SEQUENCE [LARGE SCALE GENOMIC DNA]</scope>
    <source>
        <strain evidence="12 13">DSM 27372</strain>
    </source>
</reference>
<dbReference type="PROSITE" id="PS50112">
    <property type="entry name" value="PAS"/>
    <property type="match status" value="3"/>
</dbReference>
<name>A0A318U7W3_9SPHI</name>
<dbReference type="SUPFAM" id="SSF55874">
    <property type="entry name" value="ATPase domain of HSP90 chaperone/DNA topoisomerase II/histidine kinase"/>
    <property type="match status" value="1"/>
</dbReference>
<dbReference type="InterPro" id="IPR005467">
    <property type="entry name" value="His_kinase_dom"/>
</dbReference>
<keyword evidence="13" id="KW-1185">Reference proteome</keyword>
<proteinExistence type="predicted"/>
<dbReference type="InterPro" id="IPR001789">
    <property type="entry name" value="Sig_transdc_resp-reg_receiver"/>
</dbReference>
<dbReference type="PROSITE" id="PS50109">
    <property type="entry name" value="HIS_KIN"/>
    <property type="match status" value="1"/>
</dbReference>
<dbReference type="SMART" id="SM00388">
    <property type="entry name" value="HisKA"/>
    <property type="match status" value="1"/>
</dbReference>
<keyword evidence="4" id="KW-0808">Transferase</keyword>
<dbReference type="Pfam" id="PF02518">
    <property type="entry name" value="HATPase_c"/>
    <property type="match status" value="1"/>
</dbReference>
<organism evidence="12 13">
    <name type="scientific">Pedobacter nutrimenti</name>
    <dbReference type="NCBI Taxonomy" id="1241337"/>
    <lineage>
        <taxon>Bacteria</taxon>
        <taxon>Pseudomonadati</taxon>
        <taxon>Bacteroidota</taxon>
        <taxon>Sphingobacteriia</taxon>
        <taxon>Sphingobacteriales</taxon>
        <taxon>Sphingobacteriaceae</taxon>
        <taxon>Pedobacter</taxon>
    </lineage>
</organism>
<evidence type="ECO:0000259" key="11">
    <source>
        <dbReference type="PROSITE" id="PS50113"/>
    </source>
</evidence>
<dbReference type="PANTHER" id="PTHR45339:SF1">
    <property type="entry name" value="HYBRID SIGNAL TRANSDUCTION HISTIDINE KINASE J"/>
    <property type="match status" value="1"/>
</dbReference>
<dbReference type="Gene3D" id="3.40.50.2300">
    <property type="match status" value="1"/>
</dbReference>
<dbReference type="InterPro" id="IPR003661">
    <property type="entry name" value="HisK_dim/P_dom"/>
</dbReference>
<dbReference type="InterPro" id="IPR036097">
    <property type="entry name" value="HisK_dim/P_sf"/>
</dbReference>
<accession>A0A318U7W3</accession>
<dbReference type="SUPFAM" id="SSF55785">
    <property type="entry name" value="PYP-like sensor domain (PAS domain)"/>
    <property type="match status" value="3"/>
</dbReference>
<evidence type="ECO:0000259" key="8">
    <source>
        <dbReference type="PROSITE" id="PS50109"/>
    </source>
</evidence>
<keyword evidence="5" id="KW-0418">Kinase</keyword>
<dbReference type="FunFam" id="3.30.565.10:FF:000010">
    <property type="entry name" value="Sensor histidine kinase RcsC"/>
    <property type="match status" value="1"/>
</dbReference>
<evidence type="ECO:0000256" key="3">
    <source>
        <dbReference type="ARBA" id="ARBA00022553"/>
    </source>
</evidence>
<dbReference type="Pfam" id="PF08447">
    <property type="entry name" value="PAS_3"/>
    <property type="match status" value="1"/>
</dbReference>
<dbReference type="CDD" id="cd00130">
    <property type="entry name" value="PAS"/>
    <property type="match status" value="3"/>
</dbReference>
<dbReference type="Gene3D" id="3.30.450.40">
    <property type="match status" value="1"/>
</dbReference>
<dbReference type="EMBL" id="QKLU01000009">
    <property type="protein sequence ID" value="PYF70128.1"/>
    <property type="molecule type" value="Genomic_DNA"/>
</dbReference>
<dbReference type="SMART" id="SM00091">
    <property type="entry name" value="PAS"/>
    <property type="match status" value="3"/>
</dbReference>
<dbReference type="InterPro" id="IPR035965">
    <property type="entry name" value="PAS-like_dom_sf"/>
</dbReference>
<dbReference type="SMART" id="SM00065">
    <property type="entry name" value="GAF"/>
    <property type="match status" value="1"/>
</dbReference>
<feature type="domain" description="PAC" evidence="11">
    <location>
        <begin position="367"/>
        <end position="419"/>
    </location>
</feature>
<evidence type="ECO:0000256" key="4">
    <source>
        <dbReference type="ARBA" id="ARBA00022679"/>
    </source>
</evidence>
<dbReference type="Pfam" id="PF01590">
    <property type="entry name" value="GAF"/>
    <property type="match status" value="1"/>
</dbReference>
<evidence type="ECO:0000256" key="5">
    <source>
        <dbReference type="ARBA" id="ARBA00022777"/>
    </source>
</evidence>
<dbReference type="InterPro" id="IPR003018">
    <property type="entry name" value="GAF"/>
</dbReference>
<dbReference type="PROSITE" id="PS50113">
    <property type="entry name" value="PAC"/>
    <property type="match status" value="2"/>
</dbReference>
<dbReference type="InterPro" id="IPR029016">
    <property type="entry name" value="GAF-like_dom_sf"/>
</dbReference>
<evidence type="ECO:0000256" key="7">
    <source>
        <dbReference type="PROSITE-ProRule" id="PRU00169"/>
    </source>
</evidence>
<dbReference type="Proteomes" id="UP000248198">
    <property type="component" value="Unassembled WGS sequence"/>
</dbReference>
<evidence type="ECO:0000256" key="1">
    <source>
        <dbReference type="ARBA" id="ARBA00000085"/>
    </source>
</evidence>
<feature type="modified residue" description="4-aspartylphosphate" evidence="7">
    <location>
        <position position="850"/>
    </location>
</feature>
<evidence type="ECO:0000256" key="2">
    <source>
        <dbReference type="ARBA" id="ARBA00012438"/>
    </source>
</evidence>
<keyword evidence="3 7" id="KW-0597">Phosphoprotein</keyword>
<sequence>MLGDEKLNNDEHERIKALHDYHILDTPRERQFDNLCKLAALICNTSRSLIILIDQDRLWLKSSFGTSGDVKEIPRSSSFSEQVIKGEGVFEVQDTLLDPDFSEHPSVSSAPFIRFYAGAPLKDENGFKLGAICVYDTKPRSLSAEQNDALLTLAKEVITHLSLRKKDLELKANIKQFEELLAMSAISPEIHCILDYSGKIIFINNAVTQLLGYSVEEALNLRIWEVCYREDVDRVVYILEKGLRDKRKEFNLDFRVVSREGIIRWISWSMVVKNNRWYTYGRDITENKRVENELMKLSFVASKVNNAIVINDANNHVTWVNAAFENITGFTLDDLKGRRLGDLITGPKTDVGLIERARELNKRNQSFTVDLLAYRKDKKPIWLSIYNTVVLDDHGHVNSEVEIIIDITDKKKAEEELQVLSLVASKTNTGVNISDKNSRTTWVNESLEKLTGYSLSELQGRQLGDILSTDDSDRDLISRSRQRALNRESYTIEVQARKKDGTPIWLSVANTPITNNKGEVERQIDLIADITQRKQVEKEMVEAKEQALQLSEAKEMFLTVMSHEIRTPLNAIIGMTHLLLDNDPKETQINDLNILKFSGENLLHIVNDILDFTKIDTGNLKLESIPFNLSVLLHDIINSLQVNVYKKENRLELIYDERIPEQIVGDKTRLYQVLMNLLGNAIKFTEKGLIELRVRLEEQSRNEVVLFFEVKDSGIGIPKDKQSYIFETFTQAKTDISRKYGGTGLGLAITKKLLKLYNSEIKVDSTEGRGTSFSFPISFKKVQQPVLNKMENIPAAFLDKRILIVDDNEINVMIAKRVLGKWGFELEVAYNGFQAIEKIKEQVFDLVFMDLKMPEMDGFQATALIREMDLPTHLPVIALTAAALTEDLEKFKQNGMDGHLLKPFNPQEIKDLLLDIFENTAKK</sequence>
<dbReference type="AlphaFoldDB" id="A0A318U7W3"/>
<dbReference type="InterPro" id="IPR003594">
    <property type="entry name" value="HATPase_dom"/>
</dbReference>
<evidence type="ECO:0000313" key="12">
    <source>
        <dbReference type="EMBL" id="PYF70128.1"/>
    </source>
</evidence>
<feature type="domain" description="PAS" evidence="10">
    <location>
        <begin position="293"/>
        <end position="344"/>
    </location>
</feature>